<dbReference type="Gene3D" id="3.40.50.300">
    <property type="entry name" value="P-loop containing nucleotide triphosphate hydrolases"/>
    <property type="match status" value="1"/>
</dbReference>
<dbReference type="PANTHER" id="PTHR46082">
    <property type="entry name" value="ATP/GTP-BINDING PROTEIN-RELATED"/>
    <property type="match status" value="1"/>
</dbReference>
<dbReference type="InterPro" id="IPR053137">
    <property type="entry name" value="NLR-like"/>
</dbReference>
<feature type="region of interest" description="Disordered" evidence="1">
    <location>
        <begin position="45"/>
        <end position="109"/>
    </location>
</feature>
<dbReference type="RefSeq" id="WP_270949195.1">
    <property type="nucleotide sequence ID" value="NZ_JAQGLA010000017.1"/>
</dbReference>
<dbReference type="Pfam" id="PF13374">
    <property type="entry name" value="TPR_10"/>
    <property type="match status" value="2"/>
</dbReference>
<organism evidence="4 5">
    <name type="scientific">Saccharopolyspora oryzae</name>
    <dbReference type="NCBI Taxonomy" id="2997343"/>
    <lineage>
        <taxon>Bacteria</taxon>
        <taxon>Bacillati</taxon>
        <taxon>Actinomycetota</taxon>
        <taxon>Actinomycetes</taxon>
        <taxon>Pseudonocardiales</taxon>
        <taxon>Pseudonocardiaceae</taxon>
        <taxon>Saccharopolyspora</taxon>
    </lineage>
</organism>
<dbReference type="Proteomes" id="UP001210380">
    <property type="component" value="Unassembled WGS sequence"/>
</dbReference>
<dbReference type="Pfam" id="PF13424">
    <property type="entry name" value="TPR_12"/>
    <property type="match status" value="3"/>
</dbReference>
<dbReference type="EMBL" id="JAQGLA010000017">
    <property type="protein sequence ID" value="MDA3626591.1"/>
    <property type="molecule type" value="Genomic_DNA"/>
</dbReference>
<evidence type="ECO:0000313" key="4">
    <source>
        <dbReference type="EMBL" id="MDA3626591.1"/>
    </source>
</evidence>
<feature type="domain" description="DUF7779" evidence="3">
    <location>
        <begin position="909"/>
        <end position="998"/>
    </location>
</feature>
<feature type="compositionally biased region" description="Acidic residues" evidence="1">
    <location>
        <begin position="61"/>
        <end position="75"/>
    </location>
</feature>
<dbReference type="InterPro" id="IPR011990">
    <property type="entry name" value="TPR-like_helical_dom_sf"/>
</dbReference>
<feature type="domain" description="NB-ARC" evidence="2">
    <location>
        <begin position="678"/>
        <end position="833"/>
    </location>
</feature>
<gene>
    <name evidence="4" type="primary">fxsT</name>
    <name evidence="4" type="ORF">OU415_14180</name>
</gene>
<dbReference type="InterPro" id="IPR056681">
    <property type="entry name" value="DUF7779"/>
</dbReference>
<comment type="caution">
    <text evidence="4">The sequence shown here is derived from an EMBL/GenBank/DDBJ whole genome shotgun (WGS) entry which is preliminary data.</text>
</comment>
<name>A0ABT4UY02_9PSEU</name>
<dbReference type="Gene3D" id="1.25.40.10">
    <property type="entry name" value="Tetratricopeptide repeat domain"/>
    <property type="match status" value="3"/>
</dbReference>
<evidence type="ECO:0000313" key="5">
    <source>
        <dbReference type="Proteomes" id="UP001210380"/>
    </source>
</evidence>
<sequence length="1485" mass="161876">MRGGDGSAEARPVRSAGRDDSASPLGTGDLGWAEVADALWLTAATQSAWGRHRSNGAPREPDEEGGADSPQDIEESDRPGEDDREPSELPSNDARDPEQDAGPEPEDAVPAIGTSVQASESAEPVGIVGDSSPPVVRRAAAGPNVFRALRPFKRRMSSPHDEDALLDEDATAERAVEDGLWLPMTRPGTTRWLDLTLVVDTNPSMALWRAKIDAFTKSLERLGAFRSIQRRMLDTSEAPQLRGGTADAPVRSPAELNDPSGRRVVLVLTDGVGAGWRRGSITPLLAQWGDSMSVAVAHLLPQRLWRRGGLHAQRAKLTTPRAVAPNRQWQVELPDAWLDPDPSPPAGAVAVPVLELETRWLSRWAQLVAGQRGRSADAVVLLAGDRQPQPREDEVPAPGSGRGRSPRQRVMNFLSTASPPAFRLATLLAAVPVSVPVARAIQTELVPGSGPDDLAEVLTSDLLRPVDEAAAGGWDNTTFAFDQPVREVLLSGARRSETAHVLRLVAAGFGDRVAGVGRVRDALADPDLPPSPEGGLEIERSVMRALSGPYLARAKKMDRLLEPEDAARQVTLSEEDRFSSTTSETDETVSPAETTASGNMSGQSTGSANPPQQSTDSPETLRVVPFEPRADAVGAEEDPSSPPSTVVARILRERRADDVPPIWGDVPPRNPIFTGREEPLAQLEGRLKDGGTTAILPSTLHGMSGIGKTQIAVEHIYRHLADYDLVWWVQAGQPAQIRAGLTELAQALQLPGSSEAHTAVPAVREALRRGYPIRRWLLVFDAAESPEDVRPFFPANGPGDIIITSRNPDWAEVARPLEVTLFERSESKALLRSRGPEITEEESDALAEKLGDLPLAIAQAAAWRAETGMPVSEYLRVFDEKVAEILDVSAPNDYEVSLAAAWNVSLEELEERNPAAHQLLQVCAFFAPEPISRSLFTGLRGTSIAPELDAALRDPLRLGRAIRDINRFGLAKIDHRNDTLQLHRLVQLVVRDRMSPQRRADMRHGAHLLLANMDPGDPADAVQWPRFQAILPHATASNALNCDDPWVRQLVIDLMEYLFSWGDHNEAAALGKQVLEVWSEKWEETDPQLLQVAGKLGPYLCVLGRYQEAAELNARTLALRRQISGENSEDTLGAELSVAFDLKAKGEYLQARELNEEVYRKAKALYGQDDPVTLGAAHDLAVTLRLLGDYKRARDLGEETARRQGEVRGVDSPQALNALGGLILDRLELGDYAWAHGELERLFERCRKLFGEDKAITLYRQHRLAIAARKNGDHQTAFELSGQALEFYRFRYGADHPSTLGCAISHSIDLRQASELRAARALGEDTFDRYRRSLGENHPHTLSAAIDLAVTLRLLGDVSSARQLDERSFEQFRAKFGPDQPHGLIAMINLASDVAALGDFETALELGTEAAQRMEGVFGAEHPTTIAANHNLALDLRSAGENEIAEAKHVEVLTRYRRALGEAHPTVVAAAQNVRANCDIDPMPL</sequence>
<feature type="region of interest" description="Disordered" evidence="1">
    <location>
        <begin position="566"/>
        <end position="620"/>
    </location>
</feature>
<dbReference type="Pfam" id="PF00931">
    <property type="entry name" value="NB-ARC"/>
    <property type="match status" value="1"/>
</dbReference>
<protein>
    <submittedName>
        <fullName evidence="4">FxSxx-COOH system tetratricopeptide repeat protein</fullName>
    </submittedName>
</protein>
<dbReference type="SUPFAM" id="SSF52540">
    <property type="entry name" value="P-loop containing nucleoside triphosphate hydrolases"/>
    <property type="match status" value="1"/>
</dbReference>
<accession>A0ABT4UY02</accession>
<feature type="compositionally biased region" description="Polar residues" evidence="1">
    <location>
        <begin position="591"/>
        <end position="618"/>
    </location>
</feature>
<reference evidence="4 5" key="1">
    <citation type="submission" date="2022-11" db="EMBL/GenBank/DDBJ databases">
        <title>Draft genome sequence of Saccharopolyspora sp. WRP15-2 isolated from rhizosphere soils of wild rice in Thailand.</title>
        <authorList>
            <person name="Duangmal K."/>
            <person name="Kammanee S."/>
            <person name="Muangham S."/>
        </authorList>
    </citation>
    <scope>NUCLEOTIDE SEQUENCE [LARGE SCALE GENOMIC DNA]</scope>
    <source>
        <strain evidence="4 5">WRP15-2</strain>
    </source>
</reference>
<dbReference type="InterPro" id="IPR002182">
    <property type="entry name" value="NB-ARC"/>
</dbReference>
<dbReference type="NCBIfam" id="NF041121">
    <property type="entry name" value="SAV_2336_NTERM"/>
    <property type="match status" value="1"/>
</dbReference>
<feature type="region of interest" description="Disordered" evidence="1">
    <location>
        <begin position="382"/>
        <end position="407"/>
    </location>
</feature>
<evidence type="ECO:0000259" key="3">
    <source>
        <dbReference type="Pfam" id="PF25000"/>
    </source>
</evidence>
<dbReference type="SUPFAM" id="SSF48452">
    <property type="entry name" value="TPR-like"/>
    <property type="match status" value="3"/>
</dbReference>
<evidence type="ECO:0000259" key="2">
    <source>
        <dbReference type="Pfam" id="PF00931"/>
    </source>
</evidence>
<dbReference type="Pfam" id="PF25000">
    <property type="entry name" value="DUF7779"/>
    <property type="match status" value="1"/>
</dbReference>
<dbReference type="NCBIfam" id="NF040586">
    <property type="entry name" value="FxSxx_TPR"/>
    <property type="match status" value="1"/>
</dbReference>
<dbReference type="InterPro" id="IPR047738">
    <property type="entry name" value="SAV_2336-like_N"/>
</dbReference>
<evidence type="ECO:0000256" key="1">
    <source>
        <dbReference type="SAM" id="MobiDB-lite"/>
    </source>
</evidence>
<dbReference type="InterPro" id="IPR027417">
    <property type="entry name" value="P-loop_NTPase"/>
</dbReference>
<dbReference type="PANTHER" id="PTHR46082:SF6">
    <property type="entry name" value="AAA+ ATPASE DOMAIN-CONTAINING PROTEIN-RELATED"/>
    <property type="match status" value="1"/>
</dbReference>
<proteinExistence type="predicted"/>
<keyword evidence="5" id="KW-1185">Reference proteome</keyword>
<feature type="region of interest" description="Disordered" evidence="1">
    <location>
        <begin position="1"/>
        <end position="29"/>
    </location>
</feature>